<accession>A0ABM0KZ24</accession>
<gene>
    <name evidence="11" type="primary">Npm2</name>
</gene>
<keyword evidence="10" id="KW-1185">Reference proteome</keyword>
<evidence type="ECO:0000256" key="2">
    <source>
        <dbReference type="ARBA" id="ARBA00010744"/>
    </source>
</evidence>
<dbReference type="InterPro" id="IPR004301">
    <property type="entry name" value="Nucleoplasmin"/>
</dbReference>
<dbReference type="PANTHER" id="PTHR22747">
    <property type="entry name" value="NUCLEOPLASMIN"/>
    <property type="match status" value="1"/>
</dbReference>
<dbReference type="InterPro" id="IPR036824">
    <property type="entry name" value="Nucleoplasmin_core_dom_sf"/>
</dbReference>
<evidence type="ECO:0000259" key="9">
    <source>
        <dbReference type="Pfam" id="PF03066"/>
    </source>
</evidence>
<evidence type="ECO:0000313" key="10">
    <source>
        <dbReference type="Proteomes" id="UP000694915"/>
    </source>
</evidence>
<evidence type="ECO:0000256" key="8">
    <source>
        <dbReference type="SAM" id="MobiDB-lite"/>
    </source>
</evidence>
<proteinExistence type="inferred from homology"/>
<dbReference type="InterPro" id="IPR024057">
    <property type="entry name" value="Nucleoplasmin_core_dom"/>
</dbReference>
<sequence length="213" mass="23867">MSFQSTSSGMENTPKTMLWGGELNQDKQTCTFKPQVERKDSCKLLLSTICLGEKAKEEVNRVEILPPANQEDRKLPVTIASLKASVLPMVTMTGVELCPPVTFRLRAGSGPVFLSGQECYETSDLPWEDDEEEEEEEGEEEEEEEDEDVDLDLSIEETPTKQVKRAAPQKQTSLAKKKKLEKEEEAARPGPPEKSLWRKGKATPKPRKSASKK</sequence>
<evidence type="ECO:0000256" key="5">
    <source>
        <dbReference type="ARBA" id="ARBA00023186"/>
    </source>
</evidence>
<dbReference type="Proteomes" id="UP000694915">
    <property type="component" value="Chromosome 17"/>
</dbReference>
<keyword evidence="3" id="KW-0217">Developmental protein</keyword>
<keyword evidence="5" id="KW-0143">Chaperone</keyword>
<dbReference type="PANTHER" id="PTHR22747:SF14">
    <property type="entry name" value="NUCLEOPLASMIN-2"/>
    <property type="match status" value="1"/>
</dbReference>
<keyword evidence="7" id="KW-0278">Fertilization</keyword>
<feature type="compositionally biased region" description="Acidic residues" evidence="8">
    <location>
        <begin position="126"/>
        <end position="155"/>
    </location>
</feature>
<keyword evidence="4" id="KW-0156">Chromatin regulator</keyword>
<organism evidence="10 11">
    <name type="scientific">Microtus ochrogaster</name>
    <name type="common">Prairie vole</name>
    <dbReference type="NCBI Taxonomy" id="79684"/>
    <lineage>
        <taxon>Eukaryota</taxon>
        <taxon>Metazoa</taxon>
        <taxon>Chordata</taxon>
        <taxon>Craniata</taxon>
        <taxon>Vertebrata</taxon>
        <taxon>Euteleostomi</taxon>
        <taxon>Mammalia</taxon>
        <taxon>Eutheria</taxon>
        <taxon>Euarchontoglires</taxon>
        <taxon>Glires</taxon>
        <taxon>Rodentia</taxon>
        <taxon>Myomorpha</taxon>
        <taxon>Muroidea</taxon>
        <taxon>Cricetidae</taxon>
        <taxon>Arvicolinae</taxon>
        <taxon>Microtus</taxon>
    </lineage>
</organism>
<feature type="compositionally biased region" description="Basic residues" evidence="8">
    <location>
        <begin position="197"/>
        <end position="213"/>
    </location>
</feature>
<evidence type="ECO:0000256" key="6">
    <source>
        <dbReference type="ARBA" id="ARBA00023242"/>
    </source>
</evidence>
<protein>
    <submittedName>
        <fullName evidence="11">Nucleoplasmin-2</fullName>
    </submittedName>
</protein>
<comment type="subcellular location">
    <subcellularLocation>
        <location evidence="1">Nucleus</location>
    </subcellularLocation>
</comment>
<name>A0ABM0KZ24_MICOH</name>
<keyword evidence="6" id="KW-0539">Nucleus</keyword>
<dbReference type="Gene3D" id="2.60.120.340">
    <property type="entry name" value="Nucleoplasmin core domain"/>
    <property type="match status" value="1"/>
</dbReference>
<dbReference type="GeneID" id="101981641"/>
<dbReference type="Pfam" id="PF03066">
    <property type="entry name" value="Nucleoplasmin"/>
    <property type="match status" value="1"/>
</dbReference>
<evidence type="ECO:0000313" key="11">
    <source>
        <dbReference type="RefSeq" id="XP_005355656.1"/>
    </source>
</evidence>
<evidence type="ECO:0000256" key="4">
    <source>
        <dbReference type="ARBA" id="ARBA00022853"/>
    </source>
</evidence>
<dbReference type="RefSeq" id="XP_005355656.1">
    <property type="nucleotide sequence ID" value="XM_005355599.2"/>
</dbReference>
<dbReference type="SUPFAM" id="SSF69203">
    <property type="entry name" value="Nucleoplasmin-like core domain"/>
    <property type="match status" value="1"/>
</dbReference>
<comment type="similarity">
    <text evidence="2">Belongs to the nucleoplasmin family.</text>
</comment>
<feature type="region of interest" description="Disordered" evidence="8">
    <location>
        <begin position="115"/>
        <end position="213"/>
    </location>
</feature>
<feature type="domain" description="Nucleoplasmin core" evidence="9">
    <location>
        <begin position="18"/>
        <end position="120"/>
    </location>
</feature>
<evidence type="ECO:0000256" key="7">
    <source>
        <dbReference type="ARBA" id="ARBA00023279"/>
    </source>
</evidence>
<evidence type="ECO:0000256" key="1">
    <source>
        <dbReference type="ARBA" id="ARBA00004123"/>
    </source>
</evidence>
<evidence type="ECO:0000256" key="3">
    <source>
        <dbReference type="ARBA" id="ARBA00022473"/>
    </source>
</evidence>
<reference evidence="11" key="1">
    <citation type="submission" date="2025-08" db="UniProtKB">
        <authorList>
            <consortium name="RefSeq"/>
        </authorList>
    </citation>
    <scope>IDENTIFICATION</scope>
</reference>